<dbReference type="RefSeq" id="WP_208994831.1">
    <property type="nucleotide sequence ID" value="NZ_SMLY01000055.1"/>
</dbReference>
<dbReference type="InterPro" id="IPR032466">
    <property type="entry name" value="Metal_Hydrolase"/>
</dbReference>
<dbReference type="Gene3D" id="3.20.20.140">
    <property type="entry name" value="Metal-dependent hydrolases"/>
    <property type="match status" value="1"/>
</dbReference>
<reference evidence="2 3" key="1">
    <citation type="submission" date="2019-07" db="EMBL/GenBank/DDBJ databases">
        <title>Genomic Encyclopedia of Archaeal and Bacterial Type Strains, Phase II (KMG-II): from individual species to whole genera.</title>
        <authorList>
            <person name="Goeker M."/>
        </authorList>
    </citation>
    <scope>NUCLEOTIDE SEQUENCE [LARGE SCALE GENOMIC DNA]</scope>
    <source>
        <strain evidence="2 3">ATCC BAA-252</strain>
    </source>
</reference>
<evidence type="ECO:0000313" key="2">
    <source>
        <dbReference type="EMBL" id="TWI92466.1"/>
    </source>
</evidence>
<gene>
    <name evidence="2" type="ORF">JM93_00008</name>
</gene>
<dbReference type="AlphaFoldDB" id="A0A562THX5"/>
<keyword evidence="3" id="KW-1185">Reference proteome</keyword>
<sequence>MHWHSAYAEIPFEVAMGTDHAYHLLLAAQANERALMRGFTTVRDAGGNVDSLKAMTDLGVYNGPRIFPSGPAIGQTSGHVDFRPATAVPAEPGRILSHQLQRIPRRWRRAQRPAATRSPRQSFCWSRK</sequence>
<dbReference type="PANTHER" id="PTHR43135:SF3">
    <property type="entry name" value="ALPHA-D-RIBOSE 1-METHYLPHOSPHONATE 5-TRIPHOSPHATE DIPHOSPHATASE"/>
    <property type="match status" value="1"/>
</dbReference>
<feature type="compositionally biased region" description="Polar residues" evidence="1">
    <location>
        <begin position="118"/>
        <end position="128"/>
    </location>
</feature>
<dbReference type="InterPro" id="IPR051781">
    <property type="entry name" value="Metallo-dep_Hydrolase"/>
</dbReference>
<protein>
    <submittedName>
        <fullName evidence="2">Uncharacterized protein</fullName>
    </submittedName>
</protein>
<organism evidence="2 3">
    <name type="scientific">Roseibium hamelinense</name>
    <dbReference type="NCBI Taxonomy" id="150831"/>
    <lineage>
        <taxon>Bacteria</taxon>
        <taxon>Pseudomonadati</taxon>
        <taxon>Pseudomonadota</taxon>
        <taxon>Alphaproteobacteria</taxon>
        <taxon>Hyphomicrobiales</taxon>
        <taxon>Stappiaceae</taxon>
        <taxon>Roseibium</taxon>
    </lineage>
</organism>
<evidence type="ECO:0000256" key="1">
    <source>
        <dbReference type="SAM" id="MobiDB-lite"/>
    </source>
</evidence>
<evidence type="ECO:0000313" key="3">
    <source>
        <dbReference type="Proteomes" id="UP000320593"/>
    </source>
</evidence>
<proteinExistence type="predicted"/>
<accession>A0A562THX5</accession>
<feature type="region of interest" description="Disordered" evidence="1">
    <location>
        <begin position="105"/>
        <end position="128"/>
    </location>
</feature>
<dbReference type="SUPFAM" id="SSF51556">
    <property type="entry name" value="Metallo-dependent hydrolases"/>
    <property type="match status" value="1"/>
</dbReference>
<dbReference type="Proteomes" id="UP000320593">
    <property type="component" value="Unassembled WGS sequence"/>
</dbReference>
<dbReference type="PANTHER" id="PTHR43135">
    <property type="entry name" value="ALPHA-D-RIBOSE 1-METHYLPHOSPHONATE 5-TRIPHOSPHATE DIPHOSPHATASE"/>
    <property type="match status" value="1"/>
</dbReference>
<comment type="caution">
    <text evidence="2">The sequence shown here is derived from an EMBL/GenBank/DDBJ whole genome shotgun (WGS) entry which is preliminary data.</text>
</comment>
<dbReference type="EMBL" id="VLLF01000001">
    <property type="protein sequence ID" value="TWI92466.1"/>
    <property type="molecule type" value="Genomic_DNA"/>
</dbReference>
<name>A0A562THX5_9HYPH</name>